<keyword evidence="3" id="KW-1003">Cell membrane</keyword>
<sequence length="767" mass="84078">MRYGLLAYPGLVVSAIALLLAATAPGLGKLDFRSDYRVFFGEDNPQLREFESMQRIFAKSDNVAIIVAPGNGNVFTPGNLALLKAVSDAAWQTPYSTRVDSITNFQHTEADGDDLQVRDLLADSGLPPTTQADRIRRIALNEPLLKGRLVSPRGHVAVINITIQLPEINKSREVEEVVSSVRKLVARFENEYADVDFFLSGIVMLNNSLSEESRADIQTLIPLMLAVILLVLTLALRSTVAMLATFSVVIASWLITLGLAGYLGYFLSAATVNVPMIVMTLAVADCVHIITGVQQALARGQSRRDAIGDSLTHNLSPVLLTTATTVFGFLTFNFSDVPPFRDLGNLVALGVIIAYILSLTLLPALLCLLPLRARPSRGDNRMEHLAEWVLVHRNRLLPGILLFSLACVALLPQNRLNDVAVRYFDERVPFRQAADFMEENLSGYVFIDFQFDSGVPSGLTRSDALQQLDAFSDWLREQPEVAHVSTLSDTLKRLNMNMHGDRPVEYRLPRNSELAAQYLLLYELSLPYGLDLTNSVNIDKSATRITVTFSNIGSNQLVDFETRARRWIQDNAPDITLTAASPNLMFAHISERNMFSMVMGTLCALLLIALLLMVPLRSWRLGLAALTAMLVPAAIGFGLWAIYEGEINLGLSVVASMTIGIVVDDAVHFLVKYRRARRSGSSSEDAIRYSFSSVGPALITTTAVLASGFLVLTASSFRINANMGLLTAMIVLAALLIDLLMLPPLLTHLDKARGVIDHAAEKKIQTA</sequence>
<gene>
    <name evidence="9" type="ORF">FHS09_002787</name>
</gene>
<dbReference type="Gene3D" id="1.20.1640.10">
    <property type="entry name" value="Multidrug efflux transporter AcrB transmembrane domain"/>
    <property type="match status" value="2"/>
</dbReference>
<keyword evidence="5 7" id="KW-1133">Transmembrane helix</keyword>
<protein>
    <recommendedName>
        <fullName evidence="8">SSD domain-containing protein</fullName>
    </recommendedName>
</protein>
<feature type="transmembrane region" description="Helical" evidence="7">
    <location>
        <begin position="594"/>
        <end position="614"/>
    </location>
</feature>
<keyword evidence="4 7" id="KW-0812">Transmembrane</keyword>
<evidence type="ECO:0000256" key="3">
    <source>
        <dbReference type="ARBA" id="ARBA00022475"/>
    </source>
</evidence>
<evidence type="ECO:0000256" key="6">
    <source>
        <dbReference type="ARBA" id="ARBA00023136"/>
    </source>
</evidence>
<evidence type="ECO:0000256" key="5">
    <source>
        <dbReference type="ARBA" id="ARBA00022989"/>
    </source>
</evidence>
<evidence type="ECO:0000313" key="9">
    <source>
        <dbReference type="EMBL" id="MBB3061944.1"/>
    </source>
</evidence>
<dbReference type="EMBL" id="JACHWZ010000012">
    <property type="protein sequence ID" value="MBB3061944.1"/>
    <property type="molecule type" value="Genomic_DNA"/>
</dbReference>
<feature type="transmembrane region" description="Helical" evidence="7">
    <location>
        <begin position="272"/>
        <end position="293"/>
    </location>
</feature>
<evidence type="ECO:0000256" key="1">
    <source>
        <dbReference type="ARBA" id="ARBA00004651"/>
    </source>
</evidence>
<comment type="subcellular location">
    <subcellularLocation>
        <location evidence="1">Cell membrane</location>
        <topology evidence="1">Multi-pass membrane protein</topology>
    </subcellularLocation>
</comment>
<dbReference type="PANTHER" id="PTHR33406">
    <property type="entry name" value="MEMBRANE PROTEIN MJ1562-RELATED"/>
    <property type="match status" value="1"/>
</dbReference>
<keyword evidence="10" id="KW-1185">Reference proteome</keyword>
<proteinExistence type="inferred from homology"/>
<feature type="transmembrane region" description="Helical" evidence="7">
    <location>
        <begin position="346"/>
        <end position="373"/>
    </location>
</feature>
<feature type="transmembrane region" description="Helical" evidence="7">
    <location>
        <begin position="243"/>
        <end position="266"/>
    </location>
</feature>
<reference evidence="9 10" key="1">
    <citation type="submission" date="2020-08" db="EMBL/GenBank/DDBJ databases">
        <title>Genomic Encyclopedia of Type Strains, Phase III (KMG-III): the genomes of soil and plant-associated and newly described type strains.</title>
        <authorList>
            <person name="Whitman W."/>
        </authorList>
    </citation>
    <scope>NUCLEOTIDE SEQUENCE [LARGE SCALE GENOMIC DNA]</scope>
    <source>
        <strain evidence="9 10">CECT 8799</strain>
    </source>
</reference>
<feature type="transmembrane region" description="Helical" evidence="7">
    <location>
        <begin position="217"/>
        <end position="236"/>
    </location>
</feature>
<dbReference type="InterPro" id="IPR004869">
    <property type="entry name" value="MMPL_dom"/>
</dbReference>
<dbReference type="PANTHER" id="PTHR33406:SF6">
    <property type="entry name" value="MEMBRANE PROTEIN YDGH-RELATED"/>
    <property type="match status" value="1"/>
</dbReference>
<feature type="transmembrane region" description="Helical" evidence="7">
    <location>
        <begin position="649"/>
        <end position="671"/>
    </location>
</feature>
<dbReference type="AlphaFoldDB" id="A0A7W4WD28"/>
<feature type="transmembrane region" description="Helical" evidence="7">
    <location>
        <begin position="724"/>
        <end position="746"/>
    </location>
</feature>
<comment type="caution">
    <text evidence="9">The sequence shown here is derived from an EMBL/GenBank/DDBJ whole genome shotgun (WGS) entry which is preliminary data.</text>
</comment>
<evidence type="ECO:0000256" key="2">
    <source>
        <dbReference type="ARBA" id="ARBA00010157"/>
    </source>
</evidence>
<feature type="transmembrane region" description="Helical" evidence="7">
    <location>
        <begin position="691"/>
        <end position="712"/>
    </location>
</feature>
<dbReference type="InterPro" id="IPR050545">
    <property type="entry name" value="Mycobact_MmpL"/>
</dbReference>
<dbReference type="PROSITE" id="PS50156">
    <property type="entry name" value="SSD"/>
    <property type="match status" value="2"/>
</dbReference>
<dbReference type="InterPro" id="IPR000731">
    <property type="entry name" value="SSD"/>
</dbReference>
<comment type="similarity">
    <text evidence="2">Belongs to the resistance-nodulation-cell division (RND) (TC 2.A.6) family. MmpL subfamily.</text>
</comment>
<evidence type="ECO:0000256" key="4">
    <source>
        <dbReference type="ARBA" id="ARBA00022692"/>
    </source>
</evidence>
<dbReference type="Pfam" id="PF03176">
    <property type="entry name" value="MMPL"/>
    <property type="match status" value="2"/>
</dbReference>
<evidence type="ECO:0000313" key="10">
    <source>
        <dbReference type="Proteomes" id="UP000535937"/>
    </source>
</evidence>
<feature type="transmembrane region" description="Helical" evidence="7">
    <location>
        <begin position="394"/>
        <end position="412"/>
    </location>
</feature>
<dbReference type="Proteomes" id="UP000535937">
    <property type="component" value="Unassembled WGS sequence"/>
</dbReference>
<keyword evidence="6 7" id="KW-0472">Membrane</keyword>
<accession>A0A7W4WD28</accession>
<organism evidence="9 10">
    <name type="scientific">Microbulbifer rhizosphaerae</name>
    <dbReference type="NCBI Taxonomy" id="1562603"/>
    <lineage>
        <taxon>Bacteria</taxon>
        <taxon>Pseudomonadati</taxon>
        <taxon>Pseudomonadota</taxon>
        <taxon>Gammaproteobacteria</taxon>
        <taxon>Cellvibrionales</taxon>
        <taxon>Microbulbiferaceae</taxon>
        <taxon>Microbulbifer</taxon>
    </lineage>
</organism>
<feature type="domain" description="SSD" evidence="8">
    <location>
        <begin position="243"/>
        <end position="368"/>
    </location>
</feature>
<feature type="domain" description="SSD" evidence="8">
    <location>
        <begin position="621"/>
        <end position="748"/>
    </location>
</feature>
<dbReference type="RefSeq" id="WP_183460783.1">
    <property type="nucleotide sequence ID" value="NZ_JACHWZ010000012.1"/>
</dbReference>
<feature type="transmembrane region" description="Helical" evidence="7">
    <location>
        <begin position="314"/>
        <end position="334"/>
    </location>
</feature>
<evidence type="ECO:0000259" key="8">
    <source>
        <dbReference type="PROSITE" id="PS50156"/>
    </source>
</evidence>
<dbReference type="GO" id="GO:0005886">
    <property type="term" value="C:plasma membrane"/>
    <property type="evidence" value="ECO:0007669"/>
    <property type="project" value="UniProtKB-SubCell"/>
</dbReference>
<feature type="transmembrane region" description="Helical" evidence="7">
    <location>
        <begin position="621"/>
        <end position="643"/>
    </location>
</feature>
<dbReference type="SUPFAM" id="SSF82866">
    <property type="entry name" value="Multidrug efflux transporter AcrB transmembrane domain"/>
    <property type="match status" value="2"/>
</dbReference>
<name>A0A7W4WD28_9GAMM</name>
<evidence type="ECO:0000256" key="7">
    <source>
        <dbReference type="SAM" id="Phobius"/>
    </source>
</evidence>